<gene>
    <name evidence="9" type="ORF">CKO40_22190</name>
</gene>
<feature type="transmembrane region" description="Helical" evidence="6">
    <location>
        <begin position="42"/>
        <end position="64"/>
    </location>
</feature>
<dbReference type="InterPro" id="IPR051533">
    <property type="entry name" value="WaaL-like"/>
</dbReference>
<dbReference type="PANTHER" id="PTHR37422:SF13">
    <property type="entry name" value="LIPOPOLYSACCHARIDE BIOSYNTHESIS PROTEIN PA4999-RELATED"/>
    <property type="match status" value="1"/>
</dbReference>
<dbReference type="NCBIfam" id="TIGR03097">
    <property type="entry name" value="PEP_O_lig_1"/>
    <property type="match status" value="1"/>
</dbReference>
<feature type="transmembrane region" description="Helical" evidence="6">
    <location>
        <begin position="249"/>
        <end position="266"/>
    </location>
</feature>
<keyword evidence="9" id="KW-0436">Ligase</keyword>
<protein>
    <submittedName>
        <fullName evidence="9">O-glycosylation ligase, exosortase A system-associated</fullName>
    </submittedName>
</protein>
<name>A0AAJ0U8A8_9GAMM</name>
<feature type="transmembrane region" description="Helical" evidence="6">
    <location>
        <begin position="101"/>
        <end position="120"/>
    </location>
</feature>
<proteinExistence type="predicted"/>
<sequence length="478" mass="54758">MRDLLLFVIVVGLVPIILMRPWIGILAWFWSGLMTPHLLTWGFMKTFPIAVFFGGATLAGLVMTKDRRAMPLTREMIMMWVLVAYTAMTSYFAVYHGAWGFWQHLMKILVITFITPMLVYGQRRIILLLLVITLSIAFYGFKGGLFAISTGGSHMVLGPEGSYLSGNTYIGIAMIMVLPLVLASARMFYYRWEDFGSDLIRRFSNKIGLLFYGVFWLTAVAILVTYSRGALLGFLAIAPFLFIRMRRKWLMIVLAVVGVTVIGVTVPDRLMAKWGTIETFEEDTSAMQRVQAWGVSWNMAMERPIRGMGFRFTYMDYDWWITYANFEGSWEHVLSPHSIYFSLLGQHGFGGLAVFMTLVGFTFLTLNRIRRKAVRETGQRWLSEYGWAIQVGLIGYLVAGTFLDVAYFSLLYAFVALAIIMRRELEEAPRAIEETEAEEHWVPKPEQKPRPAKGPRFPDFVPKPEDLLNQPRPWLKKQ</sequence>
<keyword evidence="3 6" id="KW-1133">Transmembrane helix</keyword>
<evidence type="ECO:0000259" key="7">
    <source>
        <dbReference type="Pfam" id="PF04932"/>
    </source>
</evidence>
<evidence type="ECO:0000256" key="4">
    <source>
        <dbReference type="ARBA" id="ARBA00023136"/>
    </source>
</evidence>
<feature type="domain" description="DUF5935" evidence="8">
    <location>
        <begin position="1"/>
        <end position="186"/>
    </location>
</feature>
<evidence type="ECO:0000313" key="9">
    <source>
        <dbReference type="EMBL" id="MBK1707169.1"/>
    </source>
</evidence>
<comment type="caution">
    <text evidence="9">The sequence shown here is derived from an EMBL/GenBank/DDBJ whole genome shotgun (WGS) entry which is preliminary data.</text>
</comment>
<dbReference type="Proteomes" id="UP001296776">
    <property type="component" value="Unassembled WGS sequence"/>
</dbReference>
<dbReference type="RefSeq" id="WP_200348647.1">
    <property type="nucleotide sequence ID" value="NZ_NRSJ01000068.1"/>
</dbReference>
<evidence type="ECO:0000259" key="8">
    <source>
        <dbReference type="Pfam" id="PF19358"/>
    </source>
</evidence>
<dbReference type="InterPro" id="IPR045979">
    <property type="entry name" value="DUF5935"/>
</dbReference>
<keyword evidence="10" id="KW-1185">Reference proteome</keyword>
<evidence type="ECO:0000313" key="10">
    <source>
        <dbReference type="Proteomes" id="UP001296776"/>
    </source>
</evidence>
<reference evidence="9" key="2">
    <citation type="journal article" date="2020" name="Microorganisms">
        <title>Osmotic Adaptation and Compatible Solute Biosynthesis of Phototrophic Bacteria as Revealed from Genome Analyses.</title>
        <authorList>
            <person name="Imhoff J.F."/>
            <person name="Rahn T."/>
            <person name="Kunzel S."/>
            <person name="Keller A."/>
            <person name="Neulinger S.C."/>
        </authorList>
    </citation>
    <scope>NUCLEOTIDE SEQUENCE</scope>
    <source>
        <strain evidence="9">DSM 11080</strain>
    </source>
</reference>
<dbReference type="AlphaFoldDB" id="A0AAJ0U8A8"/>
<feature type="transmembrane region" description="Helical" evidence="6">
    <location>
        <begin position="127"/>
        <end position="148"/>
    </location>
</feature>
<feature type="region of interest" description="Disordered" evidence="5">
    <location>
        <begin position="434"/>
        <end position="478"/>
    </location>
</feature>
<comment type="subcellular location">
    <subcellularLocation>
        <location evidence="1">Membrane</location>
        <topology evidence="1">Multi-pass membrane protein</topology>
    </subcellularLocation>
</comment>
<dbReference type="EMBL" id="NRSJ01000068">
    <property type="protein sequence ID" value="MBK1707169.1"/>
    <property type="molecule type" value="Genomic_DNA"/>
</dbReference>
<dbReference type="GO" id="GO:0016020">
    <property type="term" value="C:membrane"/>
    <property type="evidence" value="ECO:0007669"/>
    <property type="project" value="UniProtKB-SubCell"/>
</dbReference>
<accession>A0AAJ0U8A8</accession>
<keyword evidence="2 6" id="KW-0812">Transmembrane</keyword>
<organism evidence="9 10">
    <name type="scientific">Halochromatium glycolicum</name>
    <dbReference type="NCBI Taxonomy" id="85075"/>
    <lineage>
        <taxon>Bacteria</taxon>
        <taxon>Pseudomonadati</taxon>
        <taxon>Pseudomonadota</taxon>
        <taxon>Gammaproteobacteria</taxon>
        <taxon>Chromatiales</taxon>
        <taxon>Chromatiaceae</taxon>
        <taxon>Halochromatium</taxon>
    </lineage>
</organism>
<evidence type="ECO:0000256" key="2">
    <source>
        <dbReference type="ARBA" id="ARBA00022692"/>
    </source>
</evidence>
<dbReference type="InterPro" id="IPR017528">
    <property type="entry name" value="CHP03097O-antigen_lig-rel"/>
</dbReference>
<dbReference type="GO" id="GO:0016874">
    <property type="term" value="F:ligase activity"/>
    <property type="evidence" value="ECO:0007669"/>
    <property type="project" value="UniProtKB-KW"/>
</dbReference>
<feature type="transmembrane region" description="Helical" evidence="6">
    <location>
        <begin position="210"/>
        <end position="243"/>
    </location>
</feature>
<dbReference type="Pfam" id="PF19358">
    <property type="entry name" value="DUF5935"/>
    <property type="match status" value="1"/>
</dbReference>
<feature type="compositionally biased region" description="Basic and acidic residues" evidence="5">
    <location>
        <begin position="434"/>
        <end position="449"/>
    </location>
</feature>
<evidence type="ECO:0000256" key="1">
    <source>
        <dbReference type="ARBA" id="ARBA00004141"/>
    </source>
</evidence>
<dbReference type="Pfam" id="PF04932">
    <property type="entry name" value="Wzy_C"/>
    <property type="match status" value="1"/>
</dbReference>
<evidence type="ECO:0000256" key="6">
    <source>
        <dbReference type="SAM" id="Phobius"/>
    </source>
</evidence>
<dbReference type="PANTHER" id="PTHR37422">
    <property type="entry name" value="TEICHURONIC ACID BIOSYNTHESIS PROTEIN TUAE"/>
    <property type="match status" value="1"/>
</dbReference>
<feature type="transmembrane region" description="Helical" evidence="6">
    <location>
        <begin position="346"/>
        <end position="369"/>
    </location>
</feature>
<feature type="domain" description="O-antigen ligase-related" evidence="7">
    <location>
        <begin position="214"/>
        <end position="356"/>
    </location>
</feature>
<feature type="transmembrane region" description="Helical" evidence="6">
    <location>
        <begin position="76"/>
        <end position="95"/>
    </location>
</feature>
<feature type="transmembrane region" description="Helical" evidence="6">
    <location>
        <begin position="168"/>
        <end position="189"/>
    </location>
</feature>
<feature type="transmembrane region" description="Helical" evidence="6">
    <location>
        <begin position="381"/>
        <end position="399"/>
    </location>
</feature>
<keyword evidence="4 6" id="KW-0472">Membrane</keyword>
<evidence type="ECO:0000256" key="3">
    <source>
        <dbReference type="ARBA" id="ARBA00022989"/>
    </source>
</evidence>
<evidence type="ECO:0000256" key="5">
    <source>
        <dbReference type="SAM" id="MobiDB-lite"/>
    </source>
</evidence>
<dbReference type="InterPro" id="IPR007016">
    <property type="entry name" value="O-antigen_ligase-rel_domated"/>
</dbReference>
<reference evidence="9" key="1">
    <citation type="submission" date="2017-08" db="EMBL/GenBank/DDBJ databases">
        <authorList>
            <person name="Imhoff J.F."/>
            <person name="Rahn T."/>
            <person name="Kuenzel S."/>
            <person name="Neulinger S.C."/>
        </authorList>
    </citation>
    <scope>NUCLEOTIDE SEQUENCE</scope>
    <source>
        <strain evidence="9">DSM 11080</strain>
    </source>
</reference>
<feature type="transmembrane region" description="Helical" evidence="6">
    <location>
        <begin position="5"/>
        <end position="30"/>
    </location>
</feature>